<name>A0A4R6AS63_9RHOB</name>
<dbReference type="InterPro" id="IPR010260">
    <property type="entry name" value="AlpA"/>
</dbReference>
<dbReference type="PANTHER" id="PTHR36154">
    <property type="entry name" value="DNA-BINDING TRANSCRIPTIONAL ACTIVATOR ALPA"/>
    <property type="match status" value="1"/>
</dbReference>
<comment type="caution">
    <text evidence="1">The sequence shown here is derived from an EMBL/GenBank/DDBJ whole genome shotgun (WGS) entry which is preliminary data.</text>
</comment>
<dbReference type="InterPro" id="IPR009061">
    <property type="entry name" value="DNA-bd_dom_put_sf"/>
</dbReference>
<dbReference type="OrthoDB" id="9801242at2"/>
<evidence type="ECO:0000313" key="2">
    <source>
        <dbReference type="Proteomes" id="UP000294562"/>
    </source>
</evidence>
<dbReference type="Pfam" id="PF05930">
    <property type="entry name" value="Phage_AlpA"/>
    <property type="match status" value="1"/>
</dbReference>
<dbReference type="InterPro" id="IPR052931">
    <property type="entry name" value="Prophage_regulatory_activator"/>
</dbReference>
<dbReference type="AlphaFoldDB" id="A0A4R6AS63"/>
<proteinExistence type="predicted"/>
<gene>
    <name evidence="1" type="ORF">E2L05_12810</name>
</gene>
<dbReference type="Gene3D" id="1.10.238.160">
    <property type="match status" value="1"/>
</dbReference>
<organism evidence="1 2">
    <name type="scientific">Meridianimarinicoccus aquatilis</name>
    <dbReference type="NCBI Taxonomy" id="2552766"/>
    <lineage>
        <taxon>Bacteria</taxon>
        <taxon>Pseudomonadati</taxon>
        <taxon>Pseudomonadota</taxon>
        <taxon>Alphaproteobacteria</taxon>
        <taxon>Rhodobacterales</taxon>
        <taxon>Paracoccaceae</taxon>
        <taxon>Meridianimarinicoccus</taxon>
    </lineage>
</organism>
<sequence>MARQSHTERGWKESVPSNLIRRTTLRLKQRRCERRGHTLTQLLPHRTPTTVLRRREVEARVGVSRSTLYEWMKQGEFPLPIKLGKRAVAWRESDINGWLDSRKTRAA</sequence>
<keyword evidence="2" id="KW-1185">Reference proteome</keyword>
<evidence type="ECO:0000313" key="1">
    <source>
        <dbReference type="EMBL" id="TDL86797.1"/>
    </source>
</evidence>
<dbReference type="Proteomes" id="UP000294562">
    <property type="component" value="Unassembled WGS sequence"/>
</dbReference>
<accession>A0A4R6AS63</accession>
<reference evidence="1 2" key="1">
    <citation type="submission" date="2019-03" db="EMBL/GenBank/DDBJ databases">
        <title>Rhodobacteraceae bacterium SM1902, a new member of the family Rhodobacteraceae isolated from Yantai.</title>
        <authorList>
            <person name="Sun Y."/>
        </authorList>
    </citation>
    <scope>NUCLEOTIDE SEQUENCE [LARGE SCALE GENOMIC DNA]</scope>
    <source>
        <strain evidence="1 2">SM1902</strain>
    </source>
</reference>
<protein>
    <submittedName>
        <fullName evidence="1">AlpA family transcriptional regulator</fullName>
    </submittedName>
</protein>
<dbReference type="SUPFAM" id="SSF46955">
    <property type="entry name" value="Putative DNA-binding domain"/>
    <property type="match status" value="1"/>
</dbReference>
<dbReference type="PANTHER" id="PTHR36154:SF1">
    <property type="entry name" value="DNA-BINDING TRANSCRIPTIONAL ACTIVATOR ALPA"/>
    <property type="match status" value="1"/>
</dbReference>
<dbReference type="EMBL" id="SMZO01000029">
    <property type="protein sequence ID" value="TDL86797.1"/>
    <property type="molecule type" value="Genomic_DNA"/>
</dbReference>